<evidence type="ECO:0000313" key="3">
    <source>
        <dbReference type="EnsemblPlants" id="Ma10_p19610.2"/>
    </source>
</evidence>
<dbReference type="EMBL" id="HG996476">
    <property type="protein sequence ID" value="CAG1854029.1"/>
    <property type="molecule type" value="Genomic_DNA"/>
</dbReference>
<sequence>MVRADPPFSASVLLPDLSPPPSTSKLSARRSLHGDASRSSSGRPTPSSSTGGRTGGRSAGSQYEFQDRCPRSILDMLVRDQRSLPIPAVSLLWTETNCSVVQQNFDGIISHGVYFFLLHSSGVADLRFGEKMGSEQGGTLHMKTWSW</sequence>
<dbReference type="AlphaFoldDB" id="A0A804KY42"/>
<dbReference type="Gramene" id="Ma10_t19610.2">
    <property type="protein sequence ID" value="Ma10_p19610.2"/>
    <property type="gene ID" value="Ma10_g19610"/>
</dbReference>
<evidence type="ECO:0000313" key="2">
    <source>
        <dbReference type="EMBL" id="CAG1854029.1"/>
    </source>
</evidence>
<accession>A0A804KY42</accession>
<organism evidence="3 4">
    <name type="scientific">Musa acuminata subsp. malaccensis</name>
    <name type="common">Wild banana</name>
    <name type="synonym">Musa malaccensis</name>
    <dbReference type="NCBI Taxonomy" id="214687"/>
    <lineage>
        <taxon>Eukaryota</taxon>
        <taxon>Viridiplantae</taxon>
        <taxon>Streptophyta</taxon>
        <taxon>Embryophyta</taxon>
        <taxon>Tracheophyta</taxon>
        <taxon>Spermatophyta</taxon>
        <taxon>Magnoliopsida</taxon>
        <taxon>Liliopsida</taxon>
        <taxon>Zingiberales</taxon>
        <taxon>Musaceae</taxon>
        <taxon>Musa</taxon>
    </lineage>
</organism>
<feature type="compositionally biased region" description="Low complexity" evidence="1">
    <location>
        <begin position="37"/>
        <end position="51"/>
    </location>
</feature>
<reference evidence="2" key="1">
    <citation type="submission" date="2021-03" db="EMBL/GenBank/DDBJ databases">
        <authorList>
            <consortium name="Genoscope - CEA"/>
            <person name="William W."/>
        </authorList>
    </citation>
    <scope>NUCLEOTIDE SEQUENCE</scope>
    <source>
        <strain evidence="2">Doubled-haploid Pahang</strain>
    </source>
</reference>
<name>A0A804KY42_MUSAM</name>
<reference evidence="3" key="2">
    <citation type="submission" date="2021-05" db="UniProtKB">
        <authorList>
            <consortium name="EnsemblPlants"/>
        </authorList>
    </citation>
    <scope>IDENTIFICATION</scope>
    <source>
        <strain evidence="3">subsp. malaccensis</strain>
    </source>
</reference>
<proteinExistence type="predicted"/>
<dbReference type="EnsemblPlants" id="Ma10_t19610.2">
    <property type="protein sequence ID" value="Ma10_p19610.2"/>
    <property type="gene ID" value="Ma10_g19610"/>
</dbReference>
<gene>
    <name evidence="2" type="ORF">GSMUA_322550.1</name>
</gene>
<evidence type="ECO:0000313" key="4">
    <source>
        <dbReference type="Proteomes" id="UP000012960"/>
    </source>
</evidence>
<keyword evidence="4" id="KW-1185">Reference proteome</keyword>
<dbReference type="Proteomes" id="UP000012960">
    <property type="component" value="Unplaced"/>
</dbReference>
<dbReference type="InParanoid" id="A0A804KY42"/>
<protein>
    <submittedName>
        <fullName evidence="2">(wild Malaysian banana) hypothetical protein</fullName>
    </submittedName>
</protein>
<evidence type="ECO:0000256" key="1">
    <source>
        <dbReference type="SAM" id="MobiDB-lite"/>
    </source>
</evidence>
<feature type="region of interest" description="Disordered" evidence="1">
    <location>
        <begin position="1"/>
        <end position="65"/>
    </location>
</feature>